<dbReference type="Gene3D" id="3.30.750.24">
    <property type="entry name" value="STAS domain"/>
    <property type="match status" value="1"/>
</dbReference>
<dbReference type="EMBL" id="CAEZSR010000043">
    <property type="protein sequence ID" value="CAB4556735.1"/>
    <property type="molecule type" value="Genomic_DNA"/>
</dbReference>
<name>A0A6J6D076_9ZZZZ</name>
<dbReference type="SUPFAM" id="SSF52091">
    <property type="entry name" value="SpoIIaa-like"/>
    <property type="match status" value="1"/>
</dbReference>
<proteinExistence type="predicted"/>
<reference evidence="1" key="1">
    <citation type="submission" date="2020-05" db="EMBL/GenBank/DDBJ databases">
        <authorList>
            <person name="Chiriac C."/>
            <person name="Salcher M."/>
            <person name="Ghai R."/>
            <person name="Kavagutti S V."/>
        </authorList>
    </citation>
    <scope>NUCLEOTIDE SEQUENCE</scope>
</reference>
<gene>
    <name evidence="1" type="ORF">UFOPK1493_01460</name>
</gene>
<evidence type="ECO:0000313" key="1">
    <source>
        <dbReference type="EMBL" id="CAB4556735.1"/>
    </source>
</evidence>
<dbReference type="AlphaFoldDB" id="A0A6J6D076"/>
<sequence length="118" mass="12351">MPSPILIASTDIDRRLLVMTVDGPLVDPDHLEALRLVVPAVPAGHSLIVDVSGVSGFSHEAIAALRSVARDAVETGQTFVVVCSDLDRRTDLVLADLDTLVPVVAAVEQAIPFTSTAA</sequence>
<protein>
    <submittedName>
        <fullName evidence="1">Unannotated protein</fullName>
    </submittedName>
</protein>
<dbReference type="InterPro" id="IPR036513">
    <property type="entry name" value="STAS_dom_sf"/>
</dbReference>
<accession>A0A6J6D076</accession>
<organism evidence="1">
    <name type="scientific">freshwater metagenome</name>
    <dbReference type="NCBI Taxonomy" id="449393"/>
    <lineage>
        <taxon>unclassified sequences</taxon>
        <taxon>metagenomes</taxon>
        <taxon>ecological metagenomes</taxon>
    </lineage>
</organism>